<keyword evidence="3" id="KW-1185">Reference proteome</keyword>
<sequence>MQGVEDFDEVVLYGGRGHSEMIMMVLQGLWQDRVRLRAVIDDLNHGFMHPGLNVPVISGVERLARFARVPVLLSMGDGHVRARIAARLADEGAVLATAIRRRPDLVAANVQVGPGCVIYPETPISPNVVLGAGVQVLAQAIGHDVTVGDFATLAIGSILNGHISIGALATIGSGAIICNGRLGRPLRIGDGAVIGVGAVVLRDVPAGARMMGNPAMTVRDWARLQALVRKGSEQG</sequence>
<comment type="similarity">
    <text evidence="1">Belongs to the transferase hexapeptide repeat family.</text>
</comment>
<dbReference type="Proteomes" id="UP000297741">
    <property type="component" value="Unassembled WGS sequence"/>
</dbReference>
<dbReference type="InterPro" id="IPR050179">
    <property type="entry name" value="Trans_hexapeptide_repeat"/>
</dbReference>
<dbReference type="Gene3D" id="3.40.50.20">
    <property type="match status" value="1"/>
</dbReference>
<gene>
    <name evidence="2" type="ORF">EEB11_15170</name>
</gene>
<evidence type="ECO:0000313" key="3">
    <source>
        <dbReference type="Proteomes" id="UP000297741"/>
    </source>
</evidence>
<evidence type="ECO:0000256" key="1">
    <source>
        <dbReference type="ARBA" id="ARBA00007274"/>
    </source>
</evidence>
<dbReference type="RefSeq" id="WP_135432723.1">
    <property type="nucleotide sequence ID" value="NZ_RPEM01000011.1"/>
</dbReference>
<proteinExistence type="inferred from homology"/>
<organism evidence="2 3">
    <name type="scientific">Pseudotabrizicola sediminis</name>
    <dbReference type="NCBI Taxonomy" id="2486418"/>
    <lineage>
        <taxon>Bacteria</taxon>
        <taxon>Pseudomonadati</taxon>
        <taxon>Pseudomonadota</taxon>
        <taxon>Alphaproteobacteria</taxon>
        <taxon>Rhodobacterales</taxon>
        <taxon>Paracoccaceae</taxon>
        <taxon>Pseudotabrizicola</taxon>
    </lineage>
</organism>
<dbReference type="Gene3D" id="2.160.10.10">
    <property type="entry name" value="Hexapeptide repeat proteins"/>
    <property type="match status" value="1"/>
</dbReference>
<dbReference type="SUPFAM" id="SSF51161">
    <property type="entry name" value="Trimeric LpxA-like enzymes"/>
    <property type="match status" value="1"/>
</dbReference>
<name>A0ABY2KMX1_9RHOB</name>
<evidence type="ECO:0000313" key="2">
    <source>
        <dbReference type="EMBL" id="TGD42114.1"/>
    </source>
</evidence>
<accession>A0ABY2KMX1</accession>
<protein>
    <submittedName>
        <fullName evidence="2">Acetyltransferase</fullName>
    </submittedName>
</protein>
<dbReference type="PANTHER" id="PTHR43300">
    <property type="entry name" value="ACETYLTRANSFERASE"/>
    <property type="match status" value="1"/>
</dbReference>
<reference evidence="2 3" key="1">
    <citation type="submission" date="2018-11" db="EMBL/GenBank/DDBJ databases">
        <title>Tabrizicola sp. isolated from sediment of alpine lake.</title>
        <authorList>
            <person name="Liu Z."/>
        </authorList>
    </citation>
    <scope>NUCLEOTIDE SEQUENCE [LARGE SCALE GENOMIC DNA]</scope>
    <source>
        <strain evidence="2 3">DRYC-M-16</strain>
    </source>
</reference>
<dbReference type="PANTHER" id="PTHR43300:SF7">
    <property type="entry name" value="UDP-N-ACETYLBACILLOSAMINE N-ACETYLTRANSFERASE"/>
    <property type="match status" value="1"/>
</dbReference>
<dbReference type="InterPro" id="IPR011004">
    <property type="entry name" value="Trimer_LpxA-like_sf"/>
</dbReference>
<comment type="caution">
    <text evidence="2">The sequence shown here is derived from an EMBL/GenBank/DDBJ whole genome shotgun (WGS) entry which is preliminary data.</text>
</comment>
<dbReference type="EMBL" id="RPEM01000011">
    <property type="protein sequence ID" value="TGD42114.1"/>
    <property type="molecule type" value="Genomic_DNA"/>
</dbReference>